<gene>
    <name evidence="1" type="ORF">MM415B02748_0003</name>
</gene>
<name>A0A6M3L1V3_9ZZZZ</name>
<sequence>MSYSPLFDHKVLFNHANMMPDANGNYLLRYQTKQIPWEFAVWLPPGSMRININFFAGAPACVGLVSKFGSPPTTDYSQVNYPYWHCFPWDRDSGRLDNMVTADNRFKNIGGHGFVLADYKRDGLSNGEWLYLKKLDVDTKWNMDSFEYAVIVKGQPYRDWFDLGAKTTQLFSSTTLTNVWTPTPGCTPQTGQDPAEPDEPVKPVNPIGDWPWPITDPVTALAAKKGDIIFQVTERVNPGEPGALQQYYKAFSQEILWASGVYEGFYNQYTYDDTDNYFNDGVSRYWFHCEIATEDMKTLPAKAGVRYVVCRLTTEMQKSVDVLVAATMYKVISSGPDFRYGQPFFAAFLRWVQTLAPDHFDGLPILRGRILSMFGINIMSYDFKRFQYSPTVSDLAYTDLHDDEFWDRDFDCSSLTLWSLVHGWNVKTNGQVRPMFLGHYQYVAAVDCAAPGLLAAWLIENGMADVI</sequence>
<proteinExistence type="predicted"/>
<dbReference type="EMBL" id="MT142784">
    <property type="protein sequence ID" value="QJA88506.1"/>
    <property type="molecule type" value="Genomic_DNA"/>
</dbReference>
<organism evidence="1">
    <name type="scientific">viral metagenome</name>
    <dbReference type="NCBI Taxonomy" id="1070528"/>
    <lineage>
        <taxon>unclassified sequences</taxon>
        <taxon>metagenomes</taxon>
        <taxon>organismal metagenomes</taxon>
    </lineage>
</organism>
<accession>A0A6M3L1V3</accession>
<reference evidence="1" key="1">
    <citation type="submission" date="2020-03" db="EMBL/GenBank/DDBJ databases">
        <title>The deep terrestrial virosphere.</title>
        <authorList>
            <person name="Holmfeldt K."/>
            <person name="Nilsson E."/>
            <person name="Simone D."/>
            <person name="Lopez-Fernandez M."/>
            <person name="Wu X."/>
            <person name="de Brujin I."/>
            <person name="Lundin D."/>
            <person name="Andersson A."/>
            <person name="Bertilsson S."/>
            <person name="Dopson M."/>
        </authorList>
    </citation>
    <scope>NUCLEOTIDE SEQUENCE</scope>
    <source>
        <strain evidence="1">MM415B02748</strain>
    </source>
</reference>
<dbReference type="AlphaFoldDB" id="A0A6M3L1V3"/>
<protein>
    <submittedName>
        <fullName evidence="1">Uncharacterized protein</fullName>
    </submittedName>
</protein>
<evidence type="ECO:0000313" key="1">
    <source>
        <dbReference type="EMBL" id="QJA88506.1"/>
    </source>
</evidence>